<evidence type="ECO:0000313" key="8">
    <source>
        <dbReference type="Proteomes" id="UP000320244"/>
    </source>
</evidence>
<dbReference type="RefSeq" id="WP_146321363.1">
    <property type="nucleotide sequence ID" value="NZ_VCQV01000077.1"/>
</dbReference>
<name>A0A563DR00_9MICO</name>
<dbReference type="PANTHER" id="PTHR35004:SF7">
    <property type="entry name" value="INTEGRASE PROTEIN"/>
    <property type="match status" value="1"/>
</dbReference>
<reference evidence="7 8" key="1">
    <citation type="submission" date="2019-05" db="EMBL/GenBank/DDBJ databases">
        <authorList>
            <person name="Lee S.D."/>
        </authorList>
    </citation>
    <scope>NUCLEOTIDE SEQUENCE [LARGE SCALE GENOMIC DNA]</scope>
    <source>
        <strain evidence="7 8">C5-26</strain>
    </source>
</reference>
<keyword evidence="2" id="KW-0815">Transposition</keyword>
<protein>
    <submittedName>
        <fullName evidence="7">IS21 family transposase</fullName>
    </submittedName>
</protein>
<accession>A0A563DR00</accession>
<reference evidence="7 8" key="2">
    <citation type="submission" date="2019-08" db="EMBL/GenBank/DDBJ databases">
        <title>Jejuicoccus antrihumi gen. nov., sp. nov., a new member of the family Dermacoccaceae isolated from a cave.</title>
        <authorList>
            <person name="Schumann P."/>
            <person name="Kim I.S."/>
        </authorList>
    </citation>
    <scope>NUCLEOTIDE SEQUENCE [LARGE SCALE GENOMIC DNA]</scope>
    <source>
        <strain evidence="7 8">C5-26</strain>
    </source>
</reference>
<evidence type="ECO:0000256" key="2">
    <source>
        <dbReference type="ARBA" id="ARBA00022578"/>
    </source>
</evidence>
<keyword evidence="4" id="KW-0233">DNA recombination</keyword>
<evidence type="ECO:0000256" key="3">
    <source>
        <dbReference type="ARBA" id="ARBA00023125"/>
    </source>
</evidence>
<dbReference type="PANTHER" id="PTHR35004">
    <property type="entry name" value="TRANSPOSASE RV3428C-RELATED"/>
    <property type="match status" value="1"/>
</dbReference>
<dbReference type="InterPro" id="IPR054353">
    <property type="entry name" value="IstA-like_C"/>
</dbReference>
<dbReference type="Pfam" id="PF22483">
    <property type="entry name" value="Mu-transpos_C_2"/>
    <property type="match status" value="1"/>
</dbReference>
<gene>
    <name evidence="7" type="ORF">FGL98_24295</name>
</gene>
<dbReference type="OrthoDB" id="2065409at2"/>
<dbReference type="GO" id="GO:0032196">
    <property type="term" value="P:transposition"/>
    <property type="evidence" value="ECO:0007669"/>
    <property type="project" value="UniProtKB-KW"/>
</dbReference>
<dbReference type="GO" id="GO:0003677">
    <property type="term" value="F:DNA binding"/>
    <property type="evidence" value="ECO:0007669"/>
    <property type="project" value="UniProtKB-KW"/>
</dbReference>
<dbReference type="PROSITE" id="PS50531">
    <property type="entry name" value="HTH_IS21"/>
    <property type="match status" value="1"/>
</dbReference>
<keyword evidence="8" id="KW-1185">Reference proteome</keyword>
<evidence type="ECO:0000313" key="7">
    <source>
        <dbReference type="EMBL" id="TWP32363.1"/>
    </source>
</evidence>
<proteinExistence type="inferred from homology"/>
<dbReference type="GO" id="GO:0006310">
    <property type="term" value="P:DNA recombination"/>
    <property type="evidence" value="ECO:0007669"/>
    <property type="project" value="UniProtKB-KW"/>
</dbReference>
<organism evidence="7 8">
    <name type="scientific">Leekyejoonella antrihumi</name>
    <dbReference type="NCBI Taxonomy" id="1660198"/>
    <lineage>
        <taxon>Bacteria</taxon>
        <taxon>Bacillati</taxon>
        <taxon>Actinomycetota</taxon>
        <taxon>Actinomycetes</taxon>
        <taxon>Micrococcales</taxon>
        <taxon>Dermacoccaceae</taxon>
        <taxon>Leekyejoonella</taxon>
    </lineage>
</organism>
<dbReference type="Proteomes" id="UP000320244">
    <property type="component" value="Unassembled WGS sequence"/>
</dbReference>
<evidence type="ECO:0000256" key="5">
    <source>
        <dbReference type="SAM" id="MobiDB-lite"/>
    </source>
</evidence>
<dbReference type="EMBL" id="VCQV01000077">
    <property type="protein sequence ID" value="TWP32363.1"/>
    <property type="molecule type" value="Genomic_DNA"/>
</dbReference>
<comment type="caution">
    <text evidence="7">The sequence shown here is derived from an EMBL/GenBank/DDBJ whole genome shotgun (WGS) entry which is preliminary data.</text>
</comment>
<dbReference type="NCBIfam" id="NF033546">
    <property type="entry name" value="transpos_IS21"/>
    <property type="match status" value="1"/>
</dbReference>
<sequence length="569" mass="62735">MGSRVELFAAIRRDARVEELSIRELARRHGVHRRTVRQALASAVPPPRKRPVRVSPRLDPFRDAIDAMLRADLDAPRKQRHTAVRVLARLVEEQGATGLSYSTVRDYVRVRRAQIDLEGGRRVQAFIAQVHAPGREAEVDFGDVYVVLDGVRTKCHMFVLWLSHSGKAIHRVYPTEAQEAFLQGHVEAFEAIGGVPTQHIKYDNLKTAVAKVIHGPGRARQESDRWVLFRSHYGFEPFYCQPGINGAHEKGGVEGAVGWFRRNHLTPMPEVATLDELNEQIKSWEARDESRRISGRTNTIGEDFATERPLLRPLPEDAFDPGLALTPRVDRSSMITVRMVKYSVPAHLIGRRVRVALRASELVVFDGRTIVATHPRVVAKSGHRVILDHYLEVLRYKPGALPGSTALAQARVAGVFTSEREAFWVASRKVNGDTDGTRELIDVLLLHRSMTADQVTAGISAALSVGAVTADVVAVEARRHANATSEDAAATEGGATQGRHLVAHAGSREQRVVHLTQRRLTDPAAVIAGLPPDSRPAPSVAVYDELLPRRRASTPDPDLTCTGVSAPAR</sequence>
<feature type="region of interest" description="Disordered" evidence="5">
    <location>
        <begin position="546"/>
        <end position="569"/>
    </location>
</feature>
<evidence type="ECO:0000259" key="6">
    <source>
        <dbReference type="PROSITE" id="PS50531"/>
    </source>
</evidence>
<comment type="similarity">
    <text evidence="1">Belongs to the transposase IS21/IS408/IS1162 family.</text>
</comment>
<keyword evidence="3" id="KW-0238">DNA-binding</keyword>
<dbReference type="AlphaFoldDB" id="A0A563DR00"/>
<evidence type="ECO:0000256" key="4">
    <source>
        <dbReference type="ARBA" id="ARBA00023172"/>
    </source>
</evidence>
<feature type="domain" description="HTH IS21-type" evidence="6">
    <location>
        <begin position="7"/>
        <end position="69"/>
    </location>
</feature>
<dbReference type="InterPro" id="IPR017894">
    <property type="entry name" value="HTH_IS21_transposase_type"/>
</dbReference>
<evidence type="ECO:0000256" key="1">
    <source>
        <dbReference type="ARBA" id="ARBA00009277"/>
    </source>
</evidence>